<evidence type="ECO:0000313" key="3">
    <source>
        <dbReference type="Proteomes" id="UP000799438"/>
    </source>
</evidence>
<dbReference type="Proteomes" id="UP000799438">
    <property type="component" value="Unassembled WGS sequence"/>
</dbReference>
<dbReference type="AlphaFoldDB" id="A0A6A6BFG5"/>
<dbReference type="RefSeq" id="XP_033397767.1">
    <property type="nucleotide sequence ID" value="XM_033545160.1"/>
</dbReference>
<protein>
    <submittedName>
        <fullName evidence="2">Uncharacterized protein</fullName>
    </submittedName>
</protein>
<sequence>MRPSPLYLRSIAFEMDNKIPSTHAVEITMDDEKASVRHPPHMTSCHSANEPQIKANNHLQVPPCNYLKVPKVALTITIPSSVQRQKTVDLEAQELELAAFEPRLQMIVTALIILGVLISAWVAYMAVLIACDAPPHIKAP</sequence>
<keyword evidence="1" id="KW-0812">Transmembrane</keyword>
<gene>
    <name evidence="2" type="ORF">K452DRAFT_332799</name>
</gene>
<reference evidence="2" key="1">
    <citation type="journal article" date="2020" name="Stud. Mycol.">
        <title>101 Dothideomycetes genomes: a test case for predicting lifestyles and emergence of pathogens.</title>
        <authorList>
            <person name="Haridas S."/>
            <person name="Albert R."/>
            <person name="Binder M."/>
            <person name="Bloem J."/>
            <person name="Labutti K."/>
            <person name="Salamov A."/>
            <person name="Andreopoulos B."/>
            <person name="Baker S."/>
            <person name="Barry K."/>
            <person name="Bills G."/>
            <person name="Bluhm B."/>
            <person name="Cannon C."/>
            <person name="Castanera R."/>
            <person name="Culley D."/>
            <person name="Daum C."/>
            <person name="Ezra D."/>
            <person name="Gonzalez J."/>
            <person name="Henrissat B."/>
            <person name="Kuo A."/>
            <person name="Liang C."/>
            <person name="Lipzen A."/>
            <person name="Lutzoni F."/>
            <person name="Magnuson J."/>
            <person name="Mondo S."/>
            <person name="Nolan M."/>
            <person name="Ohm R."/>
            <person name="Pangilinan J."/>
            <person name="Park H.-J."/>
            <person name="Ramirez L."/>
            <person name="Alfaro M."/>
            <person name="Sun H."/>
            <person name="Tritt A."/>
            <person name="Yoshinaga Y."/>
            <person name="Zwiers L.-H."/>
            <person name="Turgeon B."/>
            <person name="Goodwin S."/>
            <person name="Spatafora J."/>
            <person name="Crous P."/>
            <person name="Grigoriev I."/>
        </authorList>
    </citation>
    <scope>NUCLEOTIDE SEQUENCE</scope>
    <source>
        <strain evidence="2">CBS 121167</strain>
    </source>
</reference>
<proteinExistence type="predicted"/>
<keyword evidence="1" id="KW-1133">Transmembrane helix</keyword>
<keyword evidence="3" id="KW-1185">Reference proteome</keyword>
<evidence type="ECO:0000256" key="1">
    <source>
        <dbReference type="SAM" id="Phobius"/>
    </source>
</evidence>
<dbReference type="GeneID" id="54302658"/>
<accession>A0A6A6BFG5</accession>
<feature type="transmembrane region" description="Helical" evidence="1">
    <location>
        <begin position="107"/>
        <end position="130"/>
    </location>
</feature>
<evidence type="ECO:0000313" key="2">
    <source>
        <dbReference type="EMBL" id="KAF2142055.1"/>
    </source>
</evidence>
<keyword evidence="1" id="KW-0472">Membrane</keyword>
<dbReference type="EMBL" id="ML995485">
    <property type="protein sequence ID" value="KAF2142055.1"/>
    <property type="molecule type" value="Genomic_DNA"/>
</dbReference>
<name>A0A6A6BFG5_9PEZI</name>
<organism evidence="2 3">
    <name type="scientific">Aplosporella prunicola CBS 121167</name>
    <dbReference type="NCBI Taxonomy" id="1176127"/>
    <lineage>
        <taxon>Eukaryota</taxon>
        <taxon>Fungi</taxon>
        <taxon>Dikarya</taxon>
        <taxon>Ascomycota</taxon>
        <taxon>Pezizomycotina</taxon>
        <taxon>Dothideomycetes</taxon>
        <taxon>Dothideomycetes incertae sedis</taxon>
        <taxon>Botryosphaeriales</taxon>
        <taxon>Aplosporellaceae</taxon>
        <taxon>Aplosporella</taxon>
    </lineage>
</organism>